<keyword evidence="9" id="KW-0969">Cilium</keyword>
<keyword evidence="9" id="KW-0282">Flagellum</keyword>
<feature type="domain" description="Flagellar hook-associated protein FlgK helical" evidence="8">
    <location>
        <begin position="89"/>
        <end position="309"/>
    </location>
</feature>
<evidence type="ECO:0000256" key="5">
    <source>
        <dbReference type="ARBA" id="ARBA00022525"/>
    </source>
</evidence>
<name>A0ABY8QJK6_9RHOB</name>
<evidence type="ECO:0000313" key="9">
    <source>
        <dbReference type="EMBL" id="WGW04633.1"/>
    </source>
</evidence>
<proteinExistence type="inferred from homology"/>
<keyword evidence="6" id="KW-0975">Bacterial flagellum</keyword>
<keyword evidence="9" id="KW-0966">Cell projection</keyword>
<evidence type="ECO:0000256" key="2">
    <source>
        <dbReference type="ARBA" id="ARBA00004613"/>
    </source>
</evidence>
<gene>
    <name evidence="9" type="primary">flgK</name>
    <name evidence="9" type="ORF">QF118_03525</name>
</gene>
<evidence type="ECO:0000256" key="3">
    <source>
        <dbReference type="ARBA" id="ARBA00009677"/>
    </source>
</evidence>
<dbReference type="Pfam" id="PF06429">
    <property type="entry name" value="Flg_bbr_C"/>
    <property type="match status" value="1"/>
</dbReference>
<keyword evidence="10" id="KW-1185">Reference proteome</keyword>
<dbReference type="PANTHER" id="PTHR30033">
    <property type="entry name" value="FLAGELLAR HOOK-ASSOCIATED PROTEIN 1"/>
    <property type="match status" value="1"/>
</dbReference>
<dbReference type="Proteomes" id="UP001241605">
    <property type="component" value="Chromosome"/>
</dbReference>
<sequence>MSLTGALYNAFSGLKANSRAAALVSTNISNATTESYGRRELALSAGVAGTHGGVTIKGVIRHSDPVLTADRRLSDANMGAAGDMYTFARRMEDLVGESGTSGSLTDRVTSLENALINAASNPAATQRLENIATTANDLAKSLNKLSDEVQLARQGADATIARHVTSLNEAVVRLDEINDDVVKANSTGGDVSTLLDERQRLIDGISEIVPLRVVARERGEIALFTQGGAVLLDGRPVEVGFEQTPSIGAGMSLSGGQLNGLTLAGLPVNSTESGMFAGGRLGAQFELRDVATVERQAQLDGIARDLIDRLGPGGPDSTLGALDPGLFTDAGIAFDPLNENGIAGRIEINALVAPGSGQSWKLRDGLGAATQGEVGDASLLVAISAALEAQALPGSAALDAVPSSFINQVANFGSDVVGTRVRAENEQTFAISQNTGLKEIELSKGVDTDFELQMLMQIEQLYTANAKVMSTVDQLLERLMSI</sequence>
<dbReference type="InterPro" id="IPR002371">
    <property type="entry name" value="FlgK"/>
</dbReference>
<comment type="subcellular location">
    <subcellularLocation>
        <location evidence="1">Bacterial flagellum</location>
    </subcellularLocation>
    <subcellularLocation>
        <location evidence="2">Secreted</location>
    </subcellularLocation>
</comment>
<evidence type="ECO:0000313" key="10">
    <source>
        <dbReference type="Proteomes" id="UP001241605"/>
    </source>
</evidence>
<evidence type="ECO:0000256" key="4">
    <source>
        <dbReference type="ARBA" id="ARBA00016244"/>
    </source>
</evidence>
<dbReference type="NCBIfam" id="TIGR02492">
    <property type="entry name" value="flgK_ends"/>
    <property type="match status" value="1"/>
</dbReference>
<protein>
    <recommendedName>
        <fullName evidence="4">Flagellar hook-associated protein 1</fullName>
    </recommendedName>
</protein>
<reference evidence="9 10" key="1">
    <citation type="submission" date="2023-05" db="EMBL/GenBank/DDBJ databases">
        <title>YMD87, complete Genome.</title>
        <authorList>
            <person name="Zhang J."/>
            <person name="Xu X."/>
        </authorList>
    </citation>
    <scope>NUCLEOTIDE SEQUENCE [LARGE SCALE GENOMIC DNA]</scope>
    <source>
        <strain evidence="9 10">YMD87</strain>
    </source>
</reference>
<feature type="domain" description="Flagellar basal-body/hook protein C-terminal" evidence="7">
    <location>
        <begin position="445"/>
        <end position="481"/>
    </location>
</feature>
<dbReference type="InterPro" id="IPR010930">
    <property type="entry name" value="Flg_bb/hook_C_dom"/>
</dbReference>
<accession>A0ABY8QJK6</accession>
<dbReference type="Pfam" id="PF22638">
    <property type="entry name" value="FlgK_D1"/>
    <property type="match status" value="1"/>
</dbReference>
<dbReference type="InterPro" id="IPR053927">
    <property type="entry name" value="FlgK_helical"/>
</dbReference>
<evidence type="ECO:0000259" key="8">
    <source>
        <dbReference type="Pfam" id="PF22638"/>
    </source>
</evidence>
<organism evidence="9 10">
    <name type="scientific">Tropicibacter oceani</name>
    <dbReference type="NCBI Taxonomy" id="3058420"/>
    <lineage>
        <taxon>Bacteria</taxon>
        <taxon>Pseudomonadati</taxon>
        <taxon>Pseudomonadota</taxon>
        <taxon>Alphaproteobacteria</taxon>
        <taxon>Rhodobacterales</taxon>
        <taxon>Roseobacteraceae</taxon>
        <taxon>Tropicibacter</taxon>
    </lineage>
</organism>
<evidence type="ECO:0000256" key="6">
    <source>
        <dbReference type="ARBA" id="ARBA00023143"/>
    </source>
</evidence>
<dbReference type="RefSeq" id="WP_282301268.1">
    <property type="nucleotide sequence ID" value="NZ_CP124616.1"/>
</dbReference>
<comment type="similarity">
    <text evidence="3">Belongs to the flagella basal body rod proteins family.</text>
</comment>
<dbReference type="EMBL" id="CP124616">
    <property type="protein sequence ID" value="WGW04633.1"/>
    <property type="molecule type" value="Genomic_DNA"/>
</dbReference>
<dbReference type="SUPFAM" id="SSF64518">
    <property type="entry name" value="Phase 1 flagellin"/>
    <property type="match status" value="1"/>
</dbReference>
<evidence type="ECO:0000259" key="7">
    <source>
        <dbReference type="Pfam" id="PF06429"/>
    </source>
</evidence>
<dbReference type="PANTHER" id="PTHR30033:SF1">
    <property type="entry name" value="FLAGELLAR HOOK-ASSOCIATED PROTEIN 1"/>
    <property type="match status" value="1"/>
</dbReference>
<evidence type="ECO:0000256" key="1">
    <source>
        <dbReference type="ARBA" id="ARBA00004365"/>
    </source>
</evidence>
<keyword evidence="5" id="KW-0964">Secreted</keyword>